<evidence type="ECO:0000313" key="15">
    <source>
        <dbReference type="EMBL" id="AKM95184.1"/>
    </source>
</evidence>
<evidence type="ECO:0000313" key="13">
    <source>
        <dbReference type="EMBL" id="AKM95180.1"/>
    </source>
</evidence>
<sequence length="456" mass="50591">MEHRSSDTEHQELLRRLSTVSSHTILRHLQEETILQIAAKCFEDKEKENNSTKYSKPQSTLHFTEPQRALPQKRSNSKQAGDRAKRPLNAFIAFRSYYVKLFPESQQKAASGFLTTLWNKDPFRNRWAMIAKVYSFIRDEMGKKRAPLSSFLMAACPAMDILPPDEYLQVLGWAVEDTEQGTKMLVQKDELRAPKETTRTCPDSELELFQGMIELGYMPDENIFLLEALLAQDNRSALTSTIYIAERGSIRPDHERFPPSISERAQVPEQEGSAAQLDVPIYTPSLEASTPCCGTPRNSEDTATPSTCTSISTPPTQLAALLPSISPQSHSTGMLPTVPASAAEPSSVAASESYFCPYYYNIVTDDAAACSPASSFGSDPGFGTRPTSHPGYTMTDSSPVVLSLDGVADYQAFDIDCPWDFDAVLSQCTPPSSTDRLFALSSSPEYNPHEDFHYTF</sequence>
<comment type="similarity">
    <text evidence="5">Belongs to the MATALPHA1 family.</text>
</comment>
<evidence type="ECO:0000313" key="11">
    <source>
        <dbReference type="EMBL" id="AKM95177.1"/>
    </source>
</evidence>
<keyword evidence="3 5" id="KW-0804">Transcription</keyword>
<evidence type="ECO:0000313" key="17">
    <source>
        <dbReference type="EMBL" id="AKM95187.1"/>
    </source>
</evidence>
<dbReference type="EMBL" id="KP721270">
    <property type="protein sequence ID" value="AKM95186.1"/>
    <property type="molecule type" value="Genomic_DNA"/>
</dbReference>
<evidence type="ECO:0000256" key="2">
    <source>
        <dbReference type="ARBA" id="ARBA00023125"/>
    </source>
</evidence>
<evidence type="ECO:0000259" key="7">
    <source>
        <dbReference type="PROSITE" id="PS51325"/>
    </source>
</evidence>
<organism evidence="10">
    <name type="scientific">Cordyceps militaris</name>
    <name type="common">Caterpillar fungus</name>
    <name type="synonym">Clavaria militaris</name>
    <dbReference type="NCBI Taxonomy" id="73501"/>
    <lineage>
        <taxon>Eukaryota</taxon>
        <taxon>Fungi</taxon>
        <taxon>Dikarya</taxon>
        <taxon>Ascomycota</taxon>
        <taxon>Pezizomycotina</taxon>
        <taxon>Sordariomycetes</taxon>
        <taxon>Hypocreomycetidae</taxon>
        <taxon>Hypocreales</taxon>
        <taxon>Cordycipitaceae</taxon>
        <taxon>Cordyceps</taxon>
    </lineage>
</organism>
<comment type="subcellular location">
    <subcellularLocation>
        <location evidence="5">Nucleus</location>
    </subcellularLocation>
</comment>
<dbReference type="EMBL" id="KP721264">
    <property type="protein sequence ID" value="AKM95180.1"/>
    <property type="molecule type" value="Genomic_DNA"/>
</dbReference>
<evidence type="ECO:0000313" key="12">
    <source>
        <dbReference type="EMBL" id="AKM95179.1"/>
    </source>
</evidence>
<dbReference type="GO" id="GO:0045895">
    <property type="term" value="P:positive regulation of mating-type specific transcription, DNA-templated"/>
    <property type="evidence" value="ECO:0007669"/>
    <property type="project" value="InterPro"/>
</dbReference>
<evidence type="ECO:0000256" key="1">
    <source>
        <dbReference type="ARBA" id="ARBA00023015"/>
    </source>
</evidence>
<feature type="region of interest" description="Disordered" evidence="6">
    <location>
        <begin position="288"/>
        <end position="310"/>
    </location>
</feature>
<dbReference type="EMBL" id="KP721268">
    <property type="protein sequence ID" value="AKM95184.1"/>
    <property type="molecule type" value="Genomic_DNA"/>
</dbReference>
<reference evidence="10" key="1">
    <citation type="journal article" date="2015" name="Fungal Genet. Biol.">
        <title>Comparison of mitochondrial genomes provides insights into intron dynamics and evolution in the caterpillar fungus Cordyceps militaris.</title>
        <authorList>
            <person name="Zhang Y."/>
            <person name="Zhang S."/>
            <person name="Zhang G."/>
            <person name="Liu X."/>
            <person name="Wang C."/>
            <person name="Xu J."/>
        </authorList>
    </citation>
    <scope>NUCLEOTIDE SEQUENCE</scope>
    <source>
        <strain evidence="12">CM01</strain>
        <strain evidence="13">CM02</strain>
        <strain evidence="14">CM05</strain>
        <strain evidence="15">CM08</strain>
        <strain evidence="8">CM09-9-24</strain>
        <strain evidence="11">CM494</strain>
        <strain evidence="9">CM552</strain>
        <strain evidence="10">CM556</strain>
        <strain evidence="18">CMB</strain>
        <strain evidence="16">F02</strain>
        <strain evidence="17">F03</strain>
    </source>
</reference>
<dbReference type="GO" id="GO:0005634">
    <property type="term" value="C:nucleus"/>
    <property type="evidence" value="ECO:0007669"/>
    <property type="project" value="UniProtKB-SubCell"/>
</dbReference>
<feature type="region of interest" description="Disordered" evidence="6">
    <location>
        <begin position="48"/>
        <end position="83"/>
    </location>
</feature>
<evidence type="ECO:0000313" key="18">
    <source>
        <dbReference type="EMBL" id="AKM95188.1"/>
    </source>
</evidence>
<proteinExistence type="inferred from homology"/>
<dbReference type="EMBL" id="KP721263">
    <property type="protein sequence ID" value="AKM95179.1"/>
    <property type="molecule type" value="Genomic_DNA"/>
</dbReference>
<keyword evidence="1 5" id="KW-0805">Transcription regulation</keyword>
<dbReference type="EMBL" id="KP721258">
    <property type="protein sequence ID" value="AKM95174.1"/>
    <property type="molecule type" value="Genomic_DNA"/>
</dbReference>
<evidence type="ECO:0000313" key="10">
    <source>
        <dbReference type="EMBL" id="AKM95176.1"/>
    </source>
</evidence>
<dbReference type="AlphaFoldDB" id="A0A0H3XSN5"/>
<dbReference type="EMBL" id="KP721259">
    <property type="protein sequence ID" value="AKM95175.1"/>
    <property type="molecule type" value="Genomic_DNA"/>
</dbReference>
<dbReference type="EMBL" id="KP721261">
    <property type="protein sequence ID" value="AKM95177.1"/>
    <property type="molecule type" value="Genomic_DNA"/>
</dbReference>
<dbReference type="EMBL" id="KP721271">
    <property type="protein sequence ID" value="AKM95187.1"/>
    <property type="molecule type" value="Genomic_DNA"/>
</dbReference>
<dbReference type="EMBL" id="KP721265">
    <property type="protein sequence ID" value="AKM95181.1"/>
    <property type="molecule type" value="Genomic_DNA"/>
</dbReference>
<keyword evidence="4 5" id="KW-0539">Nucleus</keyword>
<feature type="compositionally biased region" description="Polar residues" evidence="6">
    <location>
        <begin position="51"/>
        <end position="62"/>
    </location>
</feature>
<evidence type="ECO:0000256" key="6">
    <source>
        <dbReference type="SAM" id="MobiDB-lite"/>
    </source>
</evidence>
<evidence type="ECO:0000313" key="14">
    <source>
        <dbReference type="EMBL" id="AKM95181.1"/>
    </source>
</evidence>
<evidence type="ECO:0000256" key="5">
    <source>
        <dbReference type="RuleBase" id="RU003516"/>
    </source>
</evidence>
<evidence type="ECO:0000313" key="8">
    <source>
        <dbReference type="EMBL" id="AKM95174.1"/>
    </source>
</evidence>
<feature type="domain" description="Alpha box" evidence="7">
    <location>
        <begin position="83"/>
        <end position="138"/>
    </location>
</feature>
<evidence type="ECO:0000256" key="3">
    <source>
        <dbReference type="ARBA" id="ARBA00023163"/>
    </source>
</evidence>
<name>A0A0H3XSN5_CORMI</name>
<dbReference type="EMBL" id="KP721272">
    <property type="protein sequence ID" value="AKM95188.1"/>
    <property type="molecule type" value="Genomic_DNA"/>
</dbReference>
<evidence type="ECO:0000256" key="4">
    <source>
        <dbReference type="ARBA" id="ARBA00023242"/>
    </source>
</evidence>
<evidence type="ECO:0000313" key="9">
    <source>
        <dbReference type="EMBL" id="AKM95175.1"/>
    </source>
</evidence>
<dbReference type="VEuPathDB" id="FungiDB:CCM_06523"/>
<dbReference type="Pfam" id="PF04769">
    <property type="entry name" value="MATalpha_HMGbox"/>
    <property type="match status" value="1"/>
</dbReference>
<keyword evidence="2 5" id="KW-0238">DNA-binding</keyword>
<protein>
    <submittedName>
        <fullName evidence="10">Mating-type protein MAT1-1-1</fullName>
    </submittedName>
</protein>
<evidence type="ECO:0000313" key="16">
    <source>
        <dbReference type="EMBL" id="AKM95186.1"/>
    </source>
</evidence>
<dbReference type="PROSITE" id="PS51325">
    <property type="entry name" value="ALPHA_BOX"/>
    <property type="match status" value="1"/>
</dbReference>
<dbReference type="GO" id="GO:0008301">
    <property type="term" value="F:DNA binding, bending"/>
    <property type="evidence" value="ECO:0007669"/>
    <property type="project" value="InterPro"/>
</dbReference>
<dbReference type="EMBL" id="KP721260">
    <property type="protein sequence ID" value="AKM95176.1"/>
    <property type="molecule type" value="Genomic_DNA"/>
</dbReference>
<dbReference type="InterPro" id="IPR006856">
    <property type="entry name" value="MATalpha_HMGbox"/>
</dbReference>
<accession>A0A0H3XSN5</accession>
<gene>
    <name evidence="10" type="primary">MAT1-1-1</name>
</gene>